<comment type="caution">
    <text evidence="8">The sequence shown here is derived from an EMBL/GenBank/DDBJ whole genome shotgun (WGS) entry which is preliminary data.</text>
</comment>
<keyword evidence="6 7" id="KW-0472">Membrane</keyword>
<comment type="similarity">
    <text evidence="2">Belongs to the chromate ion transporter (CHR) (TC 2.A.51) family.</text>
</comment>
<accession>A0A024P4M8</accession>
<evidence type="ECO:0000256" key="1">
    <source>
        <dbReference type="ARBA" id="ARBA00004651"/>
    </source>
</evidence>
<protein>
    <submittedName>
        <fullName evidence="8">Chromate transport protein</fullName>
    </submittedName>
</protein>
<feature type="transmembrane region" description="Helical" evidence="7">
    <location>
        <begin position="56"/>
        <end position="77"/>
    </location>
</feature>
<feature type="transmembrane region" description="Helical" evidence="7">
    <location>
        <begin position="156"/>
        <end position="185"/>
    </location>
</feature>
<dbReference type="Proteomes" id="UP000028868">
    <property type="component" value="Unassembled WGS sequence"/>
</dbReference>
<name>A0A024P4M8_9BACI</name>
<organism evidence="8 9">
    <name type="scientific">Halobacillus karajensis</name>
    <dbReference type="NCBI Taxonomy" id="195088"/>
    <lineage>
        <taxon>Bacteria</taxon>
        <taxon>Bacillati</taxon>
        <taxon>Bacillota</taxon>
        <taxon>Bacilli</taxon>
        <taxon>Bacillales</taxon>
        <taxon>Bacillaceae</taxon>
        <taxon>Halobacillus</taxon>
    </lineage>
</organism>
<comment type="subcellular location">
    <subcellularLocation>
        <location evidence="1">Cell membrane</location>
        <topology evidence="1">Multi-pass membrane protein</topology>
    </subcellularLocation>
</comment>
<reference evidence="9" key="1">
    <citation type="submission" date="2014-03" db="EMBL/GenBank/DDBJ databases">
        <authorList>
            <person name="Urmite Genomes U."/>
        </authorList>
    </citation>
    <scope>NUCLEOTIDE SEQUENCE [LARGE SCALE GENOMIC DNA]</scope>
    <source>
        <strain evidence="9">HD-03</strain>
    </source>
</reference>
<evidence type="ECO:0000256" key="4">
    <source>
        <dbReference type="ARBA" id="ARBA00022692"/>
    </source>
</evidence>
<dbReference type="OrthoDB" id="9027281at2"/>
<dbReference type="PANTHER" id="PTHR43663:SF1">
    <property type="entry name" value="CHROMATE TRANSPORTER"/>
    <property type="match status" value="1"/>
</dbReference>
<reference evidence="8 9" key="2">
    <citation type="submission" date="2014-05" db="EMBL/GenBank/DDBJ databases">
        <title>Draft genome sequence of Halobacillus karajensis HK-03.</title>
        <authorList>
            <person name="Khelaifia S."/>
            <person name="Croce O."/>
            <person name="Lagier J.C."/>
            <person name="Raoult D."/>
        </authorList>
    </citation>
    <scope>NUCLEOTIDE SEQUENCE [LARGE SCALE GENOMIC DNA]</scope>
    <source>
        <strain evidence="8 9">HD-03</strain>
    </source>
</reference>
<dbReference type="Pfam" id="PF02417">
    <property type="entry name" value="Chromate_transp"/>
    <property type="match status" value="1"/>
</dbReference>
<feature type="transmembrane region" description="Helical" evidence="7">
    <location>
        <begin position="116"/>
        <end position="136"/>
    </location>
</feature>
<keyword evidence="4 7" id="KW-0812">Transmembrane</keyword>
<dbReference type="InterPro" id="IPR003370">
    <property type="entry name" value="Chromate_transpt"/>
</dbReference>
<keyword evidence="3" id="KW-1003">Cell membrane</keyword>
<evidence type="ECO:0000256" key="3">
    <source>
        <dbReference type="ARBA" id="ARBA00022475"/>
    </source>
</evidence>
<evidence type="ECO:0000256" key="5">
    <source>
        <dbReference type="ARBA" id="ARBA00022989"/>
    </source>
</evidence>
<feature type="transmembrane region" description="Helical" evidence="7">
    <location>
        <begin position="12"/>
        <end position="35"/>
    </location>
</feature>
<keyword evidence="9" id="KW-1185">Reference proteome</keyword>
<sequence>MLGFVKGAEFMLLFQLFIEFFMIGLFGFGGGYAMIPLIEQAVRQHDWMSHQQFTDIIAIAGSAPGPIATNSAIFIGYQTAGVGGAIIAAGSNLLPSLLIVILLIQLIARHAHTQGLSYSLYGVHPVVTALIFYAGIRMGIQNDLFSKSADYPQYLIMSFAVILLFKKVSPVWVIGLSGILGIVIYGF</sequence>
<dbReference type="AlphaFoldDB" id="A0A024P4M8"/>
<dbReference type="GO" id="GO:0005886">
    <property type="term" value="C:plasma membrane"/>
    <property type="evidence" value="ECO:0007669"/>
    <property type="project" value="UniProtKB-SubCell"/>
</dbReference>
<evidence type="ECO:0000256" key="6">
    <source>
        <dbReference type="ARBA" id="ARBA00023136"/>
    </source>
</evidence>
<dbReference type="PANTHER" id="PTHR43663">
    <property type="entry name" value="CHROMATE TRANSPORT PROTEIN-RELATED"/>
    <property type="match status" value="1"/>
</dbReference>
<gene>
    <name evidence="8" type="primary">srpC_3</name>
    <name evidence="8" type="ORF">BN983_02088</name>
</gene>
<dbReference type="RefSeq" id="WP_051744116.1">
    <property type="nucleotide sequence ID" value="NZ_CCDH010000003.1"/>
</dbReference>
<dbReference type="GO" id="GO:0015109">
    <property type="term" value="F:chromate transmembrane transporter activity"/>
    <property type="evidence" value="ECO:0007669"/>
    <property type="project" value="InterPro"/>
</dbReference>
<evidence type="ECO:0000313" key="9">
    <source>
        <dbReference type="Proteomes" id="UP000028868"/>
    </source>
</evidence>
<feature type="transmembrane region" description="Helical" evidence="7">
    <location>
        <begin position="83"/>
        <end position="104"/>
    </location>
</feature>
<keyword evidence="5 7" id="KW-1133">Transmembrane helix</keyword>
<evidence type="ECO:0000256" key="2">
    <source>
        <dbReference type="ARBA" id="ARBA00005262"/>
    </source>
</evidence>
<dbReference type="InterPro" id="IPR052518">
    <property type="entry name" value="CHR_Transporter"/>
</dbReference>
<evidence type="ECO:0000256" key="7">
    <source>
        <dbReference type="SAM" id="Phobius"/>
    </source>
</evidence>
<proteinExistence type="inferred from homology"/>
<evidence type="ECO:0000313" key="8">
    <source>
        <dbReference type="EMBL" id="CDQ23835.1"/>
    </source>
</evidence>
<dbReference type="EMBL" id="CCDI010000002">
    <property type="protein sequence ID" value="CDQ23835.1"/>
    <property type="molecule type" value="Genomic_DNA"/>
</dbReference>